<gene>
    <name evidence="3" type="ORF">DLM_3684</name>
</gene>
<evidence type="ECO:0000313" key="3">
    <source>
        <dbReference type="EMBL" id="BBF87268.1"/>
    </source>
</evidence>
<dbReference type="EMBL" id="AP018823">
    <property type="protein sequence ID" value="BBF87268.1"/>
    <property type="molecule type" value="Genomic_DNA"/>
</dbReference>
<dbReference type="SUPFAM" id="SSF81606">
    <property type="entry name" value="PP2C-like"/>
    <property type="match status" value="1"/>
</dbReference>
<dbReference type="Gene3D" id="3.60.40.10">
    <property type="entry name" value="PPM-type phosphatase domain"/>
    <property type="match status" value="1"/>
</dbReference>
<reference evidence="4" key="3">
    <citation type="journal article" date="2017" name="Plant Physiol. Biochem.">
        <title>Differential oxidative and antioxidative response of duckweed Lemna minor toward plant growth promoting/inhibiting bacteria.</title>
        <authorList>
            <person name="Ishizawa H."/>
            <person name="Kuroda M."/>
            <person name="Morikawa M."/>
            <person name="Ike M."/>
        </authorList>
    </citation>
    <scope>NUCLEOTIDE SEQUENCE [LARGE SCALE GENOMIC DNA]</scope>
    <source>
        <strain evidence="4">H3</strain>
    </source>
</reference>
<dbReference type="PROSITE" id="PS51746">
    <property type="entry name" value="PPM_2"/>
    <property type="match status" value="1"/>
</dbReference>
<evidence type="ECO:0000259" key="2">
    <source>
        <dbReference type="PROSITE" id="PS51746"/>
    </source>
</evidence>
<proteinExistence type="predicted"/>
<evidence type="ECO:0000313" key="4">
    <source>
        <dbReference type="Proteomes" id="UP000198290"/>
    </source>
</evidence>
<organism evidence="3 4">
    <name type="scientific">Aquitalea magnusonii</name>
    <dbReference type="NCBI Taxonomy" id="332411"/>
    <lineage>
        <taxon>Bacteria</taxon>
        <taxon>Pseudomonadati</taxon>
        <taxon>Pseudomonadota</taxon>
        <taxon>Betaproteobacteria</taxon>
        <taxon>Neisseriales</taxon>
        <taxon>Chromobacteriaceae</taxon>
        <taxon>Aquitalea</taxon>
    </lineage>
</organism>
<sequence>MRQTPDRGKAAMDDYSVFFSTDIGLRRTENQDQVAAIRVNVNPSIGHSFIIIALSDGMGGMRDGKLCANKAIASFFYSAISNRHLDAEKRLELAAHAANNAVGELFNGTGGATLSVVCIGGDNKINTLNVGDSRIYATVEKPNREVIRLTVDDSLEELVGGHGKELLQFIGMGEGIKPHINNIHSDVKNIVITSDGIHYVDQGTFYKILINSNTPSVAIDRLSALARWCGSPDNASLSIVDVGAALNSLQDIRDAGVEIADSFTSTNFLWIRESSLDEEIAKKNENFPYKRADILDKNCEDCEVDPRHVDANENHDDEVKNNIPTEKKADHDSGPKQSPQKRKRKPRAPKEKKVESSNPQLLIEIDTKLISDN</sequence>
<dbReference type="InterPro" id="IPR001932">
    <property type="entry name" value="PPM-type_phosphatase-like_dom"/>
</dbReference>
<protein>
    <submittedName>
        <fullName evidence="3">Serine/threonine phosphatase PrpC</fullName>
    </submittedName>
</protein>
<feature type="domain" description="PPM-type phosphatase" evidence="2">
    <location>
        <begin position="16"/>
        <end position="242"/>
    </location>
</feature>
<reference evidence="4" key="1">
    <citation type="journal article" date="2017" name="Biotechnol. Biofuels">
        <title>Evaluation of environmental bacterial communities as a factor affecting the growth of duckweed Lemna minor.</title>
        <authorList>
            <person name="Ishizawa H."/>
            <person name="Kuroda M."/>
            <person name="Morikawa M."/>
            <person name="Ike M."/>
        </authorList>
    </citation>
    <scope>NUCLEOTIDE SEQUENCE [LARGE SCALE GENOMIC DNA]</scope>
    <source>
        <strain evidence="4">H3</strain>
    </source>
</reference>
<feature type="region of interest" description="Disordered" evidence="1">
    <location>
        <begin position="307"/>
        <end position="360"/>
    </location>
</feature>
<dbReference type="InterPro" id="IPR036457">
    <property type="entry name" value="PPM-type-like_dom_sf"/>
</dbReference>
<keyword evidence="4" id="KW-1185">Reference proteome</keyword>
<dbReference type="SMART" id="SM00332">
    <property type="entry name" value="PP2Cc"/>
    <property type="match status" value="1"/>
</dbReference>
<name>A0A3G9GHC3_9NEIS</name>
<dbReference type="Proteomes" id="UP000198290">
    <property type="component" value="Chromosome"/>
</dbReference>
<accession>A0A3G9GHC3</accession>
<reference evidence="3 4" key="2">
    <citation type="journal article" date="2017" name="Genome Announc.">
        <title>Draft genome sequence of Aquitalea magnusonii strain H3, a plant growth-promoting bacterium of duckweed Lemna minor.</title>
        <authorList>
            <person name="Ishizawa H."/>
            <person name="Kuroda M."/>
            <person name="Ike M."/>
        </authorList>
    </citation>
    <scope>NUCLEOTIDE SEQUENCE [LARGE SCALE GENOMIC DNA]</scope>
    <source>
        <strain evidence="3 4">H3</strain>
    </source>
</reference>
<evidence type="ECO:0000256" key="1">
    <source>
        <dbReference type="SAM" id="MobiDB-lite"/>
    </source>
</evidence>
<dbReference type="KEGG" id="amah:DLM_3684"/>
<dbReference type="AlphaFoldDB" id="A0A3G9GHC3"/>
<feature type="compositionally biased region" description="Basic and acidic residues" evidence="1">
    <location>
        <begin position="307"/>
        <end position="334"/>
    </location>
</feature>